<organism evidence="2 3">
    <name type="scientific">Actinobacillus pleuropneumoniae</name>
    <name type="common">Haemophilus pleuropneumoniae</name>
    <dbReference type="NCBI Taxonomy" id="715"/>
    <lineage>
        <taxon>Bacteria</taxon>
        <taxon>Pseudomonadati</taxon>
        <taxon>Pseudomonadota</taxon>
        <taxon>Gammaproteobacteria</taxon>
        <taxon>Pasteurellales</taxon>
        <taxon>Pasteurellaceae</taxon>
        <taxon>Actinobacillus</taxon>
    </lineage>
</organism>
<gene>
    <name evidence="2" type="ORF">NCTC10976_02171</name>
    <name evidence="1" type="ORF">OYG11_10660</name>
</gene>
<sequence length="186" mass="22075">MKFLLWIFLILFSARVIGEPLTHDFIDKVIGNYFLCKEQDKKDECIKNVHKNIEHMWLYKTWLNVQNKRYYYEAVKFSNGISDESKSIIMYIDNFDTYKRVAFSEVGSNMFLMNKGDLLKVIFDKEKVYYFKVDGSSDKIVSLYNSANMFIDLLKKSSQVEVEIPTTQKKKVNILFNLQDFKSENF</sequence>
<reference evidence="1" key="3">
    <citation type="submission" date="2022-12" db="EMBL/GenBank/DDBJ databases">
        <authorList>
            <person name="Kardos G."/>
            <person name="Sarkozi R."/>
            <person name="Laczko L."/>
            <person name="Marton S."/>
            <person name="Makrai L."/>
            <person name="Banyai K."/>
            <person name="Fodor L."/>
        </authorList>
    </citation>
    <scope>NUCLEOTIDE SEQUENCE</scope>
    <source>
        <strain evidence="1">84/14</strain>
    </source>
</reference>
<protein>
    <submittedName>
        <fullName evidence="2">Uncharacterized protein</fullName>
    </submittedName>
</protein>
<name>A0A223MEA2_ACTPL</name>
<dbReference type="AlphaFoldDB" id="A0A223MEA2"/>
<dbReference type="EMBL" id="JAPQFC010000001">
    <property type="protein sequence ID" value="MCY6524663.1"/>
    <property type="molecule type" value="Genomic_DNA"/>
</dbReference>
<evidence type="ECO:0000313" key="2">
    <source>
        <dbReference type="EMBL" id="VEJ18006.1"/>
    </source>
</evidence>
<evidence type="ECO:0000313" key="3">
    <source>
        <dbReference type="Proteomes" id="UP000275510"/>
    </source>
</evidence>
<reference evidence="1" key="2">
    <citation type="journal article" date="2021" name="Vet Sci">
        <title>O-Serogroups and Pathovirotypes of Escherichia coli Isolated from Post-Weaning Piglets Showing Diarrhoea and/or Oedema in South Korea.</title>
        <authorList>
            <person name="Byun J.W."/>
            <person name="Moon B.Y."/>
            <person name="Do K.H."/>
            <person name="Lee K."/>
            <person name="Lee H.Y."/>
            <person name="Kim W.I."/>
            <person name="So B."/>
            <person name="Lee W.K."/>
        </authorList>
    </citation>
    <scope>NUCLEOTIDE SEQUENCE</scope>
    <source>
        <strain evidence="1">84/14</strain>
    </source>
</reference>
<dbReference type="GeneID" id="48600274"/>
<dbReference type="EMBL" id="LR134515">
    <property type="protein sequence ID" value="VEJ18006.1"/>
    <property type="molecule type" value="Genomic_DNA"/>
</dbReference>
<evidence type="ECO:0000313" key="1">
    <source>
        <dbReference type="EMBL" id="MCY6524663.1"/>
    </source>
</evidence>
<reference evidence="2 3" key="1">
    <citation type="submission" date="2018-12" db="EMBL/GenBank/DDBJ databases">
        <authorList>
            <consortium name="Pathogen Informatics"/>
        </authorList>
    </citation>
    <scope>NUCLEOTIDE SEQUENCE [LARGE SCALE GENOMIC DNA]</scope>
    <source>
        <strain evidence="2 3">NCTC10976</strain>
    </source>
</reference>
<dbReference type="Proteomes" id="UP000275510">
    <property type="component" value="Chromosome"/>
</dbReference>
<accession>A0A223MEA2</accession>
<dbReference type="Proteomes" id="UP001077788">
    <property type="component" value="Unassembled WGS sequence"/>
</dbReference>
<dbReference type="RefSeq" id="WP_005599767.1">
    <property type="nucleotide sequence ID" value="NZ_CBDBSU010000001.1"/>
</dbReference>
<proteinExistence type="predicted"/>